<gene>
    <name evidence="1" type="ORF">M091_4821</name>
</gene>
<dbReference type="AlphaFoldDB" id="A0AB34LI56"/>
<dbReference type="EMBL" id="JNHK01000068">
    <property type="protein sequence ID" value="KDS38593.1"/>
    <property type="molecule type" value="Genomic_DNA"/>
</dbReference>
<accession>A0AB34LI56</accession>
<proteinExistence type="predicted"/>
<evidence type="ECO:0000313" key="1">
    <source>
        <dbReference type="EMBL" id="KDS38593.1"/>
    </source>
</evidence>
<sequence>MIIVGSFEETEGMIEERIVLELEDVPAYLWLPDRITLESRKK</sequence>
<evidence type="ECO:0000313" key="2">
    <source>
        <dbReference type="Proteomes" id="UP000027850"/>
    </source>
</evidence>
<dbReference type="Proteomes" id="UP000027850">
    <property type="component" value="Unassembled WGS sequence"/>
</dbReference>
<reference evidence="1 2" key="1">
    <citation type="submission" date="2014-04" db="EMBL/GenBank/DDBJ databases">
        <authorList>
            <person name="Sears C."/>
            <person name="Carroll K."/>
            <person name="Sack B.R."/>
            <person name="Qadri F."/>
            <person name="Myers L.L."/>
            <person name="Chung G.-T."/>
            <person name="Escheverria P."/>
            <person name="Fraser C.M."/>
            <person name="Sadzewicz L."/>
            <person name="Shefchek K.A."/>
            <person name="Tallon L."/>
            <person name="Das S.P."/>
            <person name="Daugherty S."/>
            <person name="Mongodin E.F."/>
        </authorList>
    </citation>
    <scope>NUCLEOTIDE SEQUENCE [LARGE SCALE GENOMIC DNA]</scope>
    <source>
        <strain evidence="1 2">3776 D15 i</strain>
    </source>
</reference>
<name>A0AB34LI56_PARDI</name>
<protein>
    <submittedName>
        <fullName evidence="1">Uncharacterized protein</fullName>
    </submittedName>
</protein>
<comment type="caution">
    <text evidence="1">The sequence shown here is derived from an EMBL/GenBank/DDBJ whole genome shotgun (WGS) entry which is preliminary data.</text>
</comment>
<organism evidence="1 2">
    <name type="scientific">Parabacteroides distasonis str. 3776 D15 i</name>
    <dbReference type="NCBI Taxonomy" id="1339342"/>
    <lineage>
        <taxon>Bacteria</taxon>
        <taxon>Pseudomonadati</taxon>
        <taxon>Bacteroidota</taxon>
        <taxon>Bacteroidia</taxon>
        <taxon>Bacteroidales</taxon>
        <taxon>Tannerellaceae</taxon>
        <taxon>Parabacteroides</taxon>
    </lineage>
</organism>